<evidence type="ECO:0000256" key="5">
    <source>
        <dbReference type="ARBA" id="ARBA00022490"/>
    </source>
</evidence>
<gene>
    <name evidence="15" type="ORF">A1507_00735</name>
</gene>
<dbReference type="GO" id="GO:0070475">
    <property type="term" value="P:rRNA base methylation"/>
    <property type="evidence" value="ECO:0007669"/>
    <property type="project" value="TreeGrafter"/>
</dbReference>
<dbReference type="GO" id="GO:0005737">
    <property type="term" value="C:cytoplasm"/>
    <property type="evidence" value="ECO:0007669"/>
    <property type="project" value="UniProtKB-SubCell"/>
</dbReference>
<dbReference type="Proteomes" id="UP000077857">
    <property type="component" value="Unassembled WGS sequence"/>
</dbReference>
<evidence type="ECO:0000259" key="14">
    <source>
        <dbReference type="Pfam" id="PF20260"/>
    </source>
</evidence>
<keyword evidence="7 12" id="KW-0489">Methyltransferase</keyword>
<comment type="subcellular location">
    <subcellularLocation>
        <location evidence="1 12">Cytoplasm</location>
    </subcellularLocation>
</comment>
<evidence type="ECO:0000256" key="11">
    <source>
        <dbReference type="ARBA" id="ARBA00047944"/>
    </source>
</evidence>
<dbReference type="InterPro" id="IPR015947">
    <property type="entry name" value="PUA-like_sf"/>
</dbReference>
<comment type="catalytic activity">
    <reaction evidence="11 12">
        <text>uridine(1498) in 16S rRNA + S-adenosyl-L-methionine = N(3)-methyluridine(1498) in 16S rRNA + S-adenosyl-L-homocysteine + H(+)</text>
        <dbReference type="Rhea" id="RHEA:42920"/>
        <dbReference type="Rhea" id="RHEA-COMP:10283"/>
        <dbReference type="Rhea" id="RHEA-COMP:10284"/>
        <dbReference type="ChEBI" id="CHEBI:15378"/>
        <dbReference type="ChEBI" id="CHEBI:57856"/>
        <dbReference type="ChEBI" id="CHEBI:59789"/>
        <dbReference type="ChEBI" id="CHEBI:65315"/>
        <dbReference type="ChEBI" id="CHEBI:74502"/>
        <dbReference type="EC" id="2.1.1.193"/>
    </reaction>
</comment>
<dbReference type="GO" id="GO:0070042">
    <property type="term" value="F:rRNA (uridine-N3-)-methyltransferase activity"/>
    <property type="evidence" value="ECO:0007669"/>
    <property type="project" value="TreeGrafter"/>
</dbReference>
<evidence type="ECO:0000256" key="3">
    <source>
        <dbReference type="ARBA" id="ARBA00012328"/>
    </source>
</evidence>
<dbReference type="SUPFAM" id="SSF75217">
    <property type="entry name" value="alpha/beta knot"/>
    <property type="match status" value="1"/>
</dbReference>
<evidence type="ECO:0000256" key="6">
    <source>
        <dbReference type="ARBA" id="ARBA00022552"/>
    </source>
</evidence>
<keyword evidence="9 12" id="KW-0949">S-adenosyl-L-methionine</keyword>
<accession>A0A177N9Y8</accession>
<dbReference type="AlphaFoldDB" id="A0A177N9Y8"/>
<proteinExistence type="inferred from homology"/>
<dbReference type="NCBIfam" id="NF008692">
    <property type="entry name" value="PRK11713.1-5"/>
    <property type="match status" value="1"/>
</dbReference>
<dbReference type="Gene3D" id="3.40.1280.10">
    <property type="match status" value="1"/>
</dbReference>
<evidence type="ECO:0000256" key="12">
    <source>
        <dbReference type="PIRNR" id="PIRNR015601"/>
    </source>
</evidence>
<dbReference type="OrthoDB" id="9815641at2"/>
<dbReference type="CDD" id="cd18084">
    <property type="entry name" value="RsmE-like"/>
    <property type="match status" value="1"/>
</dbReference>
<dbReference type="NCBIfam" id="TIGR00046">
    <property type="entry name" value="RsmE family RNA methyltransferase"/>
    <property type="match status" value="1"/>
</dbReference>
<evidence type="ECO:0000259" key="13">
    <source>
        <dbReference type="Pfam" id="PF04452"/>
    </source>
</evidence>
<dbReference type="InterPro" id="IPR029026">
    <property type="entry name" value="tRNA_m1G_MTases_N"/>
</dbReference>
<protein>
    <recommendedName>
        <fullName evidence="4 12">Ribosomal RNA small subunit methyltransferase E</fullName>
        <ecNumber evidence="3 12">2.1.1.193</ecNumber>
    </recommendedName>
</protein>
<comment type="function">
    <text evidence="10 12">Specifically methylates the N3 position of the uracil ring of uridine 1498 (m3U1498) in 16S rRNA. Acts on the fully assembled 30S ribosomal subunit.</text>
</comment>
<evidence type="ECO:0000313" key="16">
    <source>
        <dbReference type="Proteomes" id="UP000077857"/>
    </source>
</evidence>
<dbReference type="RefSeq" id="WP_064040940.1">
    <property type="nucleotide sequence ID" value="NZ_LUUJ01000086.1"/>
</dbReference>
<dbReference type="SUPFAM" id="SSF88697">
    <property type="entry name" value="PUA domain-like"/>
    <property type="match status" value="1"/>
</dbReference>
<comment type="caution">
    <text evidence="15">The sequence shown here is derived from an EMBL/GenBank/DDBJ whole genome shotgun (WGS) entry which is preliminary data.</text>
</comment>
<dbReference type="PANTHER" id="PTHR30027:SF3">
    <property type="entry name" value="16S RRNA (URACIL(1498)-N(3))-METHYLTRANSFERASE"/>
    <property type="match status" value="1"/>
</dbReference>
<feature type="domain" description="Ribosomal RNA small subunit methyltransferase E PUA-like" evidence="14">
    <location>
        <begin position="25"/>
        <end position="66"/>
    </location>
</feature>
<dbReference type="Pfam" id="PF20260">
    <property type="entry name" value="PUA_4"/>
    <property type="match status" value="1"/>
</dbReference>
<reference evidence="15 16" key="1">
    <citation type="submission" date="2016-03" db="EMBL/GenBank/DDBJ databases">
        <authorList>
            <person name="Ploux O."/>
        </authorList>
    </citation>
    <scope>NUCLEOTIDE SEQUENCE [LARGE SCALE GENOMIC DNA]</scope>
    <source>
        <strain evidence="15 16">R-45378</strain>
    </source>
</reference>
<keyword evidence="5 12" id="KW-0963">Cytoplasm</keyword>
<dbReference type="InterPro" id="IPR029028">
    <property type="entry name" value="Alpha/beta_knot_MTases"/>
</dbReference>
<dbReference type="EC" id="2.1.1.193" evidence="3 12"/>
<evidence type="ECO:0000256" key="2">
    <source>
        <dbReference type="ARBA" id="ARBA00005528"/>
    </source>
</evidence>
<dbReference type="InterPro" id="IPR046887">
    <property type="entry name" value="RsmE_PUA-like"/>
</dbReference>
<evidence type="ECO:0000256" key="8">
    <source>
        <dbReference type="ARBA" id="ARBA00022679"/>
    </source>
</evidence>
<evidence type="ECO:0000256" key="1">
    <source>
        <dbReference type="ARBA" id="ARBA00004496"/>
    </source>
</evidence>
<dbReference type="Gene3D" id="2.40.240.20">
    <property type="entry name" value="Hypothetical PUA domain-like, domain 1"/>
    <property type="match status" value="1"/>
</dbReference>
<organism evidence="15 16">
    <name type="scientific">Methylomonas koyamae</name>
    <dbReference type="NCBI Taxonomy" id="702114"/>
    <lineage>
        <taxon>Bacteria</taxon>
        <taxon>Pseudomonadati</taxon>
        <taxon>Pseudomonadota</taxon>
        <taxon>Gammaproteobacteria</taxon>
        <taxon>Methylococcales</taxon>
        <taxon>Methylococcaceae</taxon>
        <taxon>Methylomonas</taxon>
    </lineage>
</organism>
<evidence type="ECO:0000256" key="7">
    <source>
        <dbReference type="ARBA" id="ARBA00022603"/>
    </source>
</evidence>
<evidence type="ECO:0000313" key="15">
    <source>
        <dbReference type="EMBL" id="OAI14767.1"/>
    </source>
</evidence>
<keyword evidence="6 12" id="KW-0698">rRNA processing</keyword>
<name>A0A177N9Y8_9GAMM</name>
<dbReference type="PANTHER" id="PTHR30027">
    <property type="entry name" value="RIBOSOMAL RNA SMALL SUBUNIT METHYLTRANSFERASE E"/>
    <property type="match status" value="1"/>
</dbReference>
<dbReference type="Pfam" id="PF04452">
    <property type="entry name" value="Methyltrans_RNA"/>
    <property type="match status" value="1"/>
</dbReference>
<dbReference type="InterPro" id="IPR006700">
    <property type="entry name" value="RsmE"/>
</dbReference>
<keyword evidence="8 12" id="KW-0808">Transferase</keyword>
<evidence type="ECO:0000256" key="4">
    <source>
        <dbReference type="ARBA" id="ARBA00013673"/>
    </source>
</evidence>
<dbReference type="InterPro" id="IPR046886">
    <property type="entry name" value="RsmE_MTase_dom"/>
</dbReference>
<dbReference type="PIRSF" id="PIRSF015601">
    <property type="entry name" value="MTase_slr0722"/>
    <property type="match status" value="1"/>
</dbReference>
<evidence type="ECO:0000256" key="9">
    <source>
        <dbReference type="ARBA" id="ARBA00022691"/>
    </source>
</evidence>
<feature type="domain" description="Ribosomal RNA small subunit methyltransferase E methyltransferase" evidence="13">
    <location>
        <begin position="75"/>
        <end position="235"/>
    </location>
</feature>
<evidence type="ECO:0000256" key="10">
    <source>
        <dbReference type="ARBA" id="ARBA00025699"/>
    </source>
</evidence>
<comment type="similarity">
    <text evidence="2 12">Belongs to the RNA methyltransferase RsmE family.</text>
</comment>
<dbReference type="EMBL" id="LUUJ01000086">
    <property type="protein sequence ID" value="OAI14767.1"/>
    <property type="molecule type" value="Genomic_DNA"/>
</dbReference>
<sequence>MRVSRLYVDVALNVGQQVELNEVAGHYLRTVLRLKRDQDIILFNGRSGEYRCRLDEVSRKRVSVAVEQFIDRSVESPLAVHLGLGISRGDRMDWAVQKAVELGVASLTPLISERCVIKFDDVKKQQRQQHWQGIIQHAAEQSGRTRLPSLNPPCELAEWVDGQSGLKLFLDPYADQVLSGLNPEGEGVTLLSGPEGGFSDQEREYAKAAGFIPVRMGGRILRSETAVLAALAAVQTLWGDFR</sequence>